<dbReference type="GO" id="GO:0016757">
    <property type="term" value="F:glycosyltransferase activity"/>
    <property type="evidence" value="ECO:0007669"/>
    <property type="project" value="UniProtKB-KW"/>
</dbReference>
<evidence type="ECO:0000313" key="3">
    <source>
        <dbReference type="EMBL" id="MFD2670376.1"/>
    </source>
</evidence>
<accession>A0ABW5R6L8</accession>
<evidence type="ECO:0000313" key="4">
    <source>
        <dbReference type="Proteomes" id="UP001597497"/>
    </source>
</evidence>
<dbReference type="CDD" id="cd06423">
    <property type="entry name" value="CESA_like"/>
    <property type="match status" value="1"/>
</dbReference>
<dbReference type="EMBL" id="JBHUMM010000002">
    <property type="protein sequence ID" value="MFD2670376.1"/>
    <property type="molecule type" value="Genomic_DNA"/>
</dbReference>
<keyword evidence="3" id="KW-0328">Glycosyltransferase</keyword>
<feature type="transmembrane region" description="Helical" evidence="1">
    <location>
        <begin position="306"/>
        <end position="333"/>
    </location>
</feature>
<dbReference type="PANTHER" id="PTHR43646">
    <property type="entry name" value="GLYCOSYLTRANSFERASE"/>
    <property type="match status" value="1"/>
</dbReference>
<feature type="domain" description="Glycosyltransferase 2-like" evidence="2">
    <location>
        <begin position="51"/>
        <end position="224"/>
    </location>
</feature>
<proteinExistence type="predicted"/>
<feature type="transmembrane region" description="Helical" evidence="1">
    <location>
        <begin position="345"/>
        <end position="367"/>
    </location>
</feature>
<evidence type="ECO:0000259" key="2">
    <source>
        <dbReference type="Pfam" id="PF00535"/>
    </source>
</evidence>
<dbReference type="Gene3D" id="3.90.550.10">
    <property type="entry name" value="Spore Coat Polysaccharide Biosynthesis Protein SpsA, Chain A"/>
    <property type="match status" value="1"/>
</dbReference>
<organism evidence="3 4">
    <name type="scientific">Marinicrinis sediminis</name>
    <dbReference type="NCBI Taxonomy" id="1652465"/>
    <lineage>
        <taxon>Bacteria</taxon>
        <taxon>Bacillati</taxon>
        <taxon>Bacillota</taxon>
        <taxon>Bacilli</taxon>
        <taxon>Bacillales</taxon>
        <taxon>Paenibacillaceae</taxon>
    </lineage>
</organism>
<keyword evidence="1" id="KW-0472">Membrane</keyword>
<reference evidence="4" key="1">
    <citation type="journal article" date="2019" name="Int. J. Syst. Evol. Microbiol.">
        <title>The Global Catalogue of Microorganisms (GCM) 10K type strain sequencing project: providing services to taxonomists for standard genome sequencing and annotation.</title>
        <authorList>
            <consortium name="The Broad Institute Genomics Platform"/>
            <consortium name="The Broad Institute Genome Sequencing Center for Infectious Disease"/>
            <person name="Wu L."/>
            <person name="Ma J."/>
        </authorList>
    </citation>
    <scope>NUCLEOTIDE SEQUENCE [LARGE SCALE GENOMIC DNA]</scope>
    <source>
        <strain evidence="4">KCTC 33676</strain>
    </source>
</reference>
<dbReference type="InterPro" id="IPR029044">
    <property type="entry name" value="Nucleotide-diphossugar_trans"/>
</dbReference>
<dbReference type="EC" id="2.4.-.-" evidence="3"/>
<feature type="transmembrane region" description="Helical" evidence="1">
    <location>
        <begin position="6"/>
        <end position="28"/>
    </location>
</feature>
<dbReference type="PANTHER" id="PTHR43646:SF3">
    <property type="entry name" value="SLR1566 PROTEIN"/>
    <property type="match status" value="1"/>
</dbReference>
<dbReference type="SUPFAM" id="SSF53448">
    <property type="entry name" value="Nucleotide-diphospho-sugar transferases"/>
    <property type="match status" value="1"/>
</dbReference>
<dbReference type="Pfam" id="PF00535">
    <property type="entry name" value="Glycos_transf_2"/>
    <property type="match status" value="1"/>
</dbReference>
<keyword evidence="1" id="KW-1133">Transmembrane helix</keyword>
<gene>
    <name evidence="3" type="ORF">ACFSUC_01995</name>
</gene>
<dbReference type="InterPro" id="IPR001173">
    <property type="entry name" value="Glyco_trans_2-like"/>
</dbReference>
<keyword evidence="4" id="KW-1185">Reference proteome</keyword>
<protein>
    <submittedName>
        <fullName evidence="3">Glycosyltransferase</fullName>
        <ecNumber evidence="3">2.4.-.-</ecNumber>
    </submittedName>
</protein>
<keyword evidence="3" id="KW-0808">Transferase</keyword>
<evidence type="ECO:0000256" key="1">
    <source>
        <dbReference type="SAM" id="Phobius"/>
    </source>
</evidence>
<dbReference type="RefSeq" id="WP_379927757.1">
    <property type="nucleotide sequence ID" value="NZ_JBHUMM010000002.1"/>
</dbReference>
<comment type="caution">
    <text evidence="3">The sequence shown here is derived from an EMBL/GenBank/DDBJ whole genome shotgun (WGS) entry which is preliminary data.</text>
</comment>
<name>A0ABW5R6L8_9BACL</name>
<feature type="transmembrane region" description="Helical" evidence="1">
    <location>
        <begin position="279"/>
        <end position="300"/>
    </location>
</feature>
<keyword evidence="1" id="KW-0812">Transmembrane</keyword>
<dbReference type="Proteomes" id="UP001597497">
    <property type="component" value="Unassembled WGS sequence"/>
</dbReference>
<sequence length="383" mass="43295">MWLTFLLLGTMLVLGMQLAFVLWNLFVFRGHRLPHPRMHSDEWHTDPPLISVLIPARNEARNIAACIQAVQHQHYRNIEIIVLDDQSEDQTPAILEQLKREESRLQVLSGRPRPRGWAGKVYACHQLSKQARGRYLLFLDADARLENDAVARALLAAEQQQIGLITGFPKQVTRTWAERLVVPFMMFSILCHLPLKLVRGSSDPKFVAAHGGFMFFHRDVYDHIGGHEAIASSLVDDMDLARRVKQGGHSVLLADLTSICSMRMYTSFHEVWMGYQKNMYLLFGGNSFLLAAMMIGYSWLYVLSPVVMLCSLATGHWQAGILAALNVLLGIFIKAIIDRRNSIPWIVSCFLPVSVVLVCAIGLSSWLKAKSGKGYTWKGRVYH</sequence>